<name>A0ABW5LIW2_9FLAO</name>
<dbReference type="EMBL" id="JBHULE010000023">
    <property type="protein sequence ID" value="MFD2564792.1"/>
    <property type="molecule type" value="Genomic_DNA"/>
</dbReference>
<protein>
    <submittedName>
        <fullName evidence="1">Uncharacterized protein</fullName>
    </submittedName>
</protein>
<organism evidence="1 2">
    <name type="scientific">Aquimarina rubra</name>
    <dbReference type="NCBI Taxonomy" id="1920033"/>
    <lineage>
        <taxon>Bacteria</taxon>
        <taxon>Pseudomonadati</taxon>
        <taxon>Bacteroidota</taxon>
        <taxon>Flavobacteriia</taxon>
        <taxon>Flavobacteriales</taxon>
        <taxon>Flavobacteriaceae</taxon>
        <taxon>Aquimarina</taxon>
    </lineage>
</organism>
<keyword evidence="2" id="KW-1185">Reference proteome</keyword>
<evidence type="ECO:0000313" key="2">
    <source>
        <dbReference type="Proteomes" id="UP001597319"/>
    </source>
</evidence>
<gene>
    <name evidence="1" type="ORF">ACFSR1_19085</name>
</gene>
<dbReference type="Proteomes" id="UP001597319">
    <property type="component" value="Unassembled WGS sequence"/>
</dbReference>
<proteinExistence type="predicted"/>
<accession>A0ABW5LIW2</accession>
<comment type="caution">
    <text evidence="1">The sequence shown here is derived from an EMBL/GenBank/DDBJ whole genome shotgun (WGS) entry which is preliminary data.</text>
</comment>
<reference evidence="2" key="1">
    <citation type="journal article" date="2019" name="Int. J. Syst. Evol. Microbiol.">
        <title>The Global Catalogue of Microorganisms (GCM) 10K type strain sequencing project: providing services to taxonomists for standard genome sequencing and annotation.</title>
        <authorList>
            <consortium name="The Broad Institute Genomics Platform"/>
            <consortium name="The Broad Institute Genome Sequencing Center for Infectious Disease"/>
            <person name="Wu L."/>
            <person name="Ma J."/>
        </authorList>
    </citation>
    <scope>NUCLEOTIDE SEQUENCE [LARGE SCALE GENOMIC DNA]</scope>
    <source>
        <strain evidence="2">KCTC 52274</strain>
    </source>
</reference>
<sequence>NVVVHRKMNQETKICVECESEYFKNNSEMIAICPDCAHKLYGYPNCEHKFEGERCVKCGWNGQTSEFLKSRT</sequence>
<evidence type="ECO:0000313" key="1">
    <source>
        <dbReference type="EMBL" id="MFD2564792.1"/>
    </source>
</evidence>
<feature type="non-terminal residue" evidence="1">
    <location>
        <position position="1"/>
    </location>
</feature>